<evidence type="ECO:0000256" key="4">
    <source>
        <dbReference type="ARBA" id="ARBA00022801"/>
    </source>
</evidence>
<protein>
    <submittedName>
        <fullName evidence="7">dCMP deaminase (ComEB)</fullName>
        <ecNumber evidence="7">3.5.4.12</ecNumber>
    </submittedName>
</protein>
<keyword evidence="5" id="KW-0862">Zinc</keyword>
<evidence type="ECO:0000256" key="5">
    <source>
        <dbReference type="ARBA" id="ARBA00022833"/>
    </source>
</evidence>
<evidence type="ECO:0000256" key="2">
    <source>
        <dbReference type="ARBA" id="ARBA00006576"/>
    </source>
</evidence>
<dbReference type="Gene3D" id="3.40.140.10">
    <property type="entry name" value="Cytidine Deaminase, domain 2"/>
    <property type="match status" value="1"/>
</dbReference>
<name>A0A075FJC5_9EURY</name>
<dbReference type="GO" id="GO:0006220">
    <property type="term" value="P:pyrimidine nucleotide metabolic process"/>
    <property type="evidence" value="ECO:0007669"/>
    <property type="project" value="InterPro"/>
</dbReference>
<dbReference type="GO" id="GO:0008270">
    <property type="term" value="F:zinc ion binding"/>
    <property type="evidence" value="ECO:0007669"/>
    <property type="project" value="InterPro"/>
</dbReference>
<dbReference type="SUPFAM" id="SSF53927">
    <property type="entry name" value="Cytidine deaminase-like"/>
    <property type="match status" value="1"/>
</dbReference>
<gene>
    <name evidence="7" type="primary">comEB</name>
</gene>
<dbReference type="GO" id="GO:0005737">
    <property type="term" value="C:cytoplasm"/>
    <property type="evidence" value="ECO:0007669"/>
    <property type="project" value="TreeGrafter"/>
</dbReference>
<dbReference type="AlphaFoldDB" id="A0A075FJC5"/>
<evidence type="ECO:0000313" key="7">
    <source>
        <dbReference type="EMBL" id="AIE91545.1"/>
    </source>
</evidence>
<keyword evidence="4 7" id="KW-0378">Hydrolase</keyword>
<feature type="domain" description="CMP/dCMP-type deaminase" evidence="6">
    <location>
        <begin position="4"/>
        <end position="127"/>
    </location>
</feature>
<keyword evidence="3" id="KW-0479">Metal-binding</keyword>
<dbReference type="InterPro" id="IPR016192">
    <property type="entry name" value="APOBEC/CMP_deaminase_Zn-bd"/>
</dbReference>
<comment type="cofactor">
    <cofactor evidence="1">
        <name>Zn(2+)</name>
        <dbReference type="ChEBI" id="CHEBI:29105"/>
    </cofactor>
</comment>
<dbReference type="PANTHER" id="PTHR11086:SF18">
    <property type="entry name" value="DEOXYCYTIDYLATE DEAMINASE"/>
    <property type="match status" value="1"/>
</dbReference>
<dbReference type="InterPro" id="IPR035105">
    <property type="entry name" value="Deoxycytidylate_deaminase_dom"/>
</dbReference>
<dbReference type="EC" id="3.5.4.12" evidence="7"/>
<evidence type="ECO:0000256" key="1">
    <source>
        <dbReference type="ARBA" id="ARBA00001947"/>
    </source>
</evidence>
<dbReference type="PANTHER" id="PTHR11086">
    <property type="entry name" value="DEOXYCYTIDYLATE DEAMINASE-RELATED"/>
    <property type="match status" value="1"/>
</dbReference>
<organism evidence="7">
    <name type="scientific">uncultured marine group II/III euryarchaeote AD1000_12_E11</name>
    <dbReference type="NCBI Taxonomy" id="1457726"/>
    <lineage>
        <taxon>Archaea</taxon>
        <taxon>Methanobacteriati</taxon>
        <taxon>Methanobacteriota</taxon>
        <taxon>environmental samples</taxon>
    </lineage>
</organism>
<dbReference type="InterPro" id="IPR015517">
    <property type="entry name" value="dCMP_deaminase-rel"/>
</dbReference>
<dbReference type="InterPro" id="IPR016473">
    <property type="entry name" value="dCMP_deaminase"/>
</dbReference>
<comment type="similarity">
    <text evidence="2">Belongs to the cytidine and deoxycytidylate deaminase family.</text>
</comment>
<dbReference type="InterPro" id="IPR016193">
    <property type="entry name" value="Cytidine_deaminase-like"/>
</dbReference>
<dbReference type="PROSITE" id="PS00903">
    <property type="entry name" value="CYT_DCMP_DEAMINASES_1"/>
    <property type="match status" value="1"/>
</dbReference>
<dbReference type="Pfam" id="PF00383">
    <property type="entry name" value="dCMP_cyt_deam_1"/>
    <property type="match status" value="1"/>
</dbReference>
<dbReference type="PROSITE" id="PS51747">
    <property type="entry name" value="CYT_DCMP_DEAMINASES_2"/>
    <property type="match status" value="1"/>
</dbReference>
<dbReference type="InterPro" id="IPR002125">
    <property type="entry name" value="CMP_dCMP_dom"/>
</dbReference>
<dbReference type="GO" id="GO:0004132">
    <property type="term" value="F:dCMP deaminase activity"/>
    <property type="evidence" value="ECO:0007669"/>
    <property type="project" value="UniProtKB-EC"/>
</dbReference>
<accession>A0A075FJC5</accession>
<dbReference type="PIRSF" id="PIRSF006019">
    <property type="entry name" value="dCMP_deaminase"/>
    <property type="match status" value="1"/>
</dbReference>
<dbReference type="CDD" id="cd01286">
    <property type="entry name" value="deoxycytidylate_deaminase"/>
    <property type="match status" value="1"/>
</dbReference>
<dbReference type="EMBL" id="KF900342">
    <property type="protein sequence ID" value="AIE91545.1"/>
    <property type="molecule type" value="Genomic_DNA"/>
</dbReference>
<proteinExistence type="inferred from homology"/>
<evidence type="ECO:0000259" key="6">
    <source>
        <dbReference type="PROSITE" id="PS51747"/>
    </source>
</evidence>
<evidence type="ECO:0000256" key="3">
    <source>
        <dbReference type="ARBA" id="ARBA00022723"/>
    </source>
</evidence>
<sequence length="145" mass="16280">MSEKWDRRFLELASHISTWSKDPSTKVGCVVVGEDREIRSTGFNGFPRGIEDDAERLEDRAQKYPLICHAEENAIMHAARIGISLKSNTAYVTWPPCSRCTRSLIQAGVSEVVYPAGIDIPERWEEDLEIALGMMEEAGISVRQV</sequence>
<reference evidence="7" key="1">
    <citation type="journal article" date="2014" name="Genome Biol. Evol.">
        <title>Pangenome evidence for extensive interdomain horizontal transfer affecting lineage core and shell genes in uncultured planktonic thaumarchaeota and euryarchaeota.</title>
        <authorList>
            <person name="Deschamps P."/>
            <person name="Zivanovic Y."/>
            <person name="Moreira D."/>
            <person name="Rodriguez-Valera F."/>
            <person name="Lopez-Garcia P."/>
        </authorList>
    </citation>
    <scope>NUCLEOTIDE SEQUENCE</scope>
</reference>